<evidence type="ECO:0000256" key="2">
    <source>
        <dbReference type="ARBA" id="ARBA00047960"/>
    </source>
</evidence>
<dbReference type="Gene3D" id="1.20.1050.10">
    <property type="match status" value="1"/>
</dbReference>
<dbReference type="AlphaFoldDB" id="A0A5J5BGV6"/>
<dbReference type="PANTHER" id="PTHR11260:SF711">
    <property type="entry name" value="GLUTATHIONE S-TRANSFERASE U9"/>
    <property type="match status" value="1"/>
</dbReference>
<dbReference type="InterPro" id="IPR036282">
    <property type="entry name" value="Glutathione-S-Trfase_C_sf"/>
</dbReference>
<protein>
    <recommendedName>
        <fullName evidence="3">Glutathione S-transferase</fullName>
        <ecNumber evidence="3">2.5.1.18</ecNumber>
    </recommendedName>
</protein>
<keyword evidence="1 3" id="KW-0808">Transferase</keyword>
<dbReference type="SUPFAM" id="SSF47616">
    <property type="entry name" value="GST C-terminal domain-like"/>
    <property type="match status" value="1"/>
</dbReference>
<keyword evidence="7" id="KW-1185">Reference proteome</keyword>
<evidence type="ECO:0000256" key="3">
    <source>
        <dbReference type="RuleBase" id="RU369102"/>
    </source>
</evidence>
<dbReference type="GO" id="GO:0004364">
    <property type="term" value="F:glutathione transferase activity"/>
    <property type="evidence" value="ECO:0007669"/>
    <property type="project" value="UniProtKB-UniRule"/>
</dbReference>
<dbReference type="InterPro" id="IPR045074">
    <property type="entry name" value="GST_C_Tau"/>
</dbReference>
<dbReference type="InterPro" id="IPR004045">
    <property type="entry name" value="Glutathione_S-Trfase_N"/>
</dbReference>
<dbReference type="InterPro" id="IPR045073">
    <property type="entry name" value="Omega/Tau-like"/>
</dbReference>
<comment type="subcellular location">
    <subcellularLocation>
        <location evidence="3">Cytoplasm</location>
        <location evidence="3">Cytosol</location>
    </subcellularLocation>
</comment>
<dbReference type="Gene3D" id="3.40.30.10">
    <property type="entry name" value="Glutaredoxin"/>
    <property type="match status" value="1"/>
</dbReference>
<comment type="catalytic activity">
    <reaction evidence="2 3">
        <text>RX + glutathione = an S-substituted glutathione + a halide anion + H(+)</text>
        <dbReference type="Rhea" id="RHEA:16437"/>
        <dbReference type="ChEBI" id="CHEBI:15378"/>
        <dbReference type="ChEBI" id="CHEBI:16042"/>
        <dbReference type="ChEBI" id="CHEBI:17792"/>
        <dbReference type="ChEBI" id="CHEBI:57925"/>
        <dbReference type="ChEBI" id="CHEBI:90779"/>
        <dbReference type="EC" id="2.5.1.18"/>
    </reaction>
</comment>
<sequence>MGEENKVTLHGMWASTCSKRVELALKIKGIPYDYVEEELSNKSPLLLKLLPDDPYERAKVRFWASYLQQLLDSIGKAITSDEEARERTLKEVFEKLNVVEKGMKDFFPGGSPIIRSENMGLYDILIVAIFGPYRAQEEVLGVKILDPERNLLLLSWVTALNELPVVKEGTPPREKLVTSSVHHTKQHQTYSTMTEVLVSSSPQCFLFV</sequence>
<reference evidence="6 7" key="1">
    <citation type="submission" date="2019-09" db="EMBL/GenBank/DDBJ databases">
        <title>A chromosome-level genome assembly of the Chinese tupelo Nyssa sinensis.</title>
        <authorList>
            <person name="Yang X."/>
            <person name="Kang M."/>
            <person name="Yang Y."/>
            <person name="Xiong H."/>
            <person name="Wang M."/>
            <person name="Zhang Z."/>
            <person name="Wang Z."/>
            <person name="Wu H."/>
            <person name="Ma T."/>
            <person name="Liu J."/>
            <person name="Xi Z."/>
        </authorList>
    </citation>
    <scope>NUCLEOTIDE SEQUENCE [LARGE SCALE GENOMIC DNA]</scope>
    <source>
        <strain evidence="6">J267</strain>
        <tissue evidence="6">Leaf</tissue>
    </source>
</reference>
<dbReference type="PANTHER" id="PTHR11260">
    <property type="entry name" value="GLUTATHIONE S-TRANSFERASE, GST, SUPERFAMILY, GST DOMAIN CONTAINING"/>
    <property type="match status" value="1"/>
</dbReference>
<evidence type="ECO:0000256" key="1">
    <source>
        <dbReference type="ARBA" id="ARBA00022679"/>
    </source>
</evidence>
<evidence type="ECO:0000313" key="7">
    <source>
        <dbReference type="Proteomes" id="UP000325577"/>
    </source>
</evidence>
<feature type="domain" description="GST C-terminal" evidence="5">
    <location>
        <begin position="53"/>
        <end position="191"/>
    </location>
</feature>
<dbReference type="EC" id="2.5.1.18" evidence="3"/>
<comment type="function">
    <text evidence="3">Is involved in the conjugation of reduced glutathione to a wide number of exogenous and endogenous hydrophobic electrophiles.</text>
</comment>
<dbReference type="GO" id="GO:0005829">
    <property type="term" value="C:cytosol"/>
    <property type="evidence" value="ECO:0007669"/>
    <property type="project" value="UniProtKB-SubCell"/>
</dbReference>
<evidence type="ECO:0000313" key="6">
    <source>
        <dbReference type="EMBL" id="KAA8542423.1"/>
    </source>
</evidence>
<gene>
    <name evidence="6" type="ORF">F0562_023441</name>
</gene>
<dbReference type="PROSITE" id="PS50405">
    <property type="entry name" value="GST_CTER"/>
    <property type="match status" value="1"/>
</dbReference>
<keyword evidence="3" id="KW-0963">Cytoplasm</keyword>
<name>A0A5J5BGV6_9ASTE</name>
<dbReference type="InterPro" id="IPR036249">
    <property type="entry name" value="Thioredoxin-like_sf"/>
</dbReference>
<proteinExistence type="inferred from homology"/>
<dbReference type="GO" id="GO:0006749">
    <property type="term" value="P:glutathione metabolic process"/>
    <property type="evidence" value="ECO:0007669"/>
    <property type="project" value="InterPro"/>
</dbReference>
<accession>A0A5J5BGV6</accession>
<dbReference type="InterPro" id="IPR010987">
    <property type="entry name" value="Glutathione-S-Trfase_C-like"/>
</dbReference>
<evidence type="ECO:0000259" key="5">
    <source>
        <dbReference type="PROSITE" id="PS50405"/>
    </source>
</evidence>
<dbReference type="EMBL" id="CM018035">
    <property type="protein sequence ID" value="KAA8542423.1"/>
    <property type="molecule type" value="Genomic_DNA"/>
</dbReference>
<dbReference type="CDD" id="cd03185">
    <property type="entry name" value="GST_C_Tau"/>
    <property type="match status" value="1"/>
</dbReference>
<dbReference type="OrthoDB" id="4951845at2759"/>
<organism evidence="6 7">
    <name type="scientific">Nyssa sinensis</name>
    <dbReference type="NCBI Taxonomy" id="561372"/>
    <lineage>
        <taxon>Eukaryota</taxon>
        <taxon>Viridiplantae</taxon>
        <taxon>Streptophyta</taxon>
        <taxon>Embryophyta</taxon>
        <taxon>Tracheophyta</taxon>
        <taxon>Spermatophyta</taxon>
        <taxon>Magnoliopsida</taxon>
        <taxon>eudicotyledons</taxon>
        <taxon>Gunneridae</taxon>
        <taxon>Pentapetalae</taxon>
        <taxon>asterids</taxon>
        <taxon>Cornales</taxon>
        <taxon>Nyssaceae</taxon>
        <taxon>Nyssa</taxon>
    </lineage>
</organism>
<dbReference type="Proteomes" id="UP000325577">
    <property type="component" value="Linkage Group LG12"/>
</dbReference>
<evidence type="ECO:0000259" key="4">
    <source>
        <dbReference type="PROSITE" id="PS50404"/>
    </source>
</evidence>
<comment type="similarity">
    <text evidence="3">Belongs to the GST superfamily.</text>
</comment>
<dbReference type="PROSITE" id="PS50404">
    <property type="entry name" value="GST_NTER"/>
    <property type="match status" value="1"/>
</dbReference>
<dbReference type="SUPFAM" id="SSF52833">
    <property type="entry name" value="Thioredoxin-like"/>
    <property type="match status" value="1"/>
</dbReference>
<feature type="domain" description="GST N-terminal" evidence="4">
    <location>
        <begin position="5"/>
        <end position="88"/>
    </location>
</feature>